<keyword evidence="6" id="KW-0862">Zinc</keyword>
<accession>A0A0N5AAN0</accession>
<feature type="binding site" evidence="6">
    <location>
        <position position="517"/>
    </location>
    <ligand>
        <name>Zn(2+)</name>
        <dbReference type="ChEBI" id="CHEBI:29105"/>
    </ligand>
</feature>
<dbReference type="GO" id="GO:0033211">
    <property type="term" value="P:adiponectin-activated signaling pathway"/>
    <property type="evidence" value="ECO:0007669"/>
    <property type="project" value="TreeGrafter"/>
</dbReference>
<dbReference type="InterPro" id="IPR004254">
    <property type="entry name" value="AdipoR/HlyIII-related"/>
</dbReference>
<feature type="transmembrane region" description="Helical" evidence="8">
    <location>
        <begin position="347"/>
        <end position="366"/>
    </location>
</feature>
<keyword evidence="4 8" id="KW-1133">Transmembrane helix</keyword>
<evidence type="ECO:0000256" key="1">
    <source>
        <dbReference type="ARBA" id="ARBA00004141"/>
    </source>
</evidence>
<comment type="similarity">
    <text evidence="2">Belongs to the ADIPOR family.</text>
</comment>
<dbReference type="PANTHER" id="PTHR20855:SF52">
    <property type="entry name" value="ADIPONECTIN RECEPTOR PROTEIN"/>
    <property type="match status" value="1"/>
</dbReference>
<reference evidence="10" key="1">
    <citation type="submission" date="2017-02" db="UniProtKB">
        <authorList>
            <consortium name="WormBaseParasite"/>
        </authorList>
    </citation>
    <scope>IDENTIFICATION</scope>
</reference>
<keyword evidence="9" id="KW-1185">Reference proteome</keyword>
<organism evidence="9 10">
    <name type="scientific">Syphacia muris</name>
    <dbReference type="NCBI Taxonomy" id="451379"/>
    <lineage>
        <taxon>Eukaryota</taxon>
        <taxon>Metazoa</taxon>
        <taxon>Ecdysozoa</taxon>
        <taxon>Nematoda</taxon>
        <taxon>Chromadorea</taxon>
        <taxon>Rhabditida</taxon>
        <taxon>Spirurina</taxon>
        <taxon>Oxyuridomorpha</taxon>
        <taxon>Oxyuroidea</taxon>
        <taxon>Oxyuridae</taxon>
        <taxon>Syphacia</taxon>
    </lineage>
</organism>
<feature type="binding site" evidence="6">
    <location>
        <position position="513"/>
    </location>
    <ligand>
        <name>Zn(2+)</name>
        <dbReference type="ChEBI" id="CHEBI:29105"/>
    </ligand>
</feature>
<protein>
    <submittedName>
        <fullName evidence="10">Adiponectin receptor protein</fullName>
    </submittedName>
</protein>
<keyword evidence="6" id="KW-0479">Metal-binding</keyword>
<feature type="transmembrane region" description="Helical" evidence="8">
    <location>
        <begin position="386"/>
        <end position="404"/>
    </location>
</feature>
<evidence type="ECO:0000256" key="4">
    <source>
        <dbReference type="ARBA" id="ARBA00022989"/>
    </source>
</evidence>
<evidence type="ECO:0000256" key="2">
    <source>
        <dbReference type="ARBA" id="ARBA00007018"/>
    </source>
</evidence>
<feature type="transmembrane region" description="Helical" evidence="8">
    <location>
        <begin position="476"/>
        <end position="495"/>
    </location>
</feature>
<evidence type="ECO:0000256" key="6">
    <source>
        <dbReference type="PIRSR" id="PIRSR604254-1"/>
    </source>
</evidence>
<feature type="transmembrane region" description="Helical" evidence="8">
    <location>
        <begin position="443"/>
        <end position="464"/>
    </location>
</feature>
<dbReference type="GO" id="GO:0046872">
    <property type="term" value="F:metal ion binding"/>
    <property type="evidence" value="ECO:0007669"/>
    <property type="project" value="UniProtKB-KW"/>
</dbReference>
<dbReference type="Proteomes" id="UP000046393">
    <property type="component" value="Unplaced"/>
</dbReference>
<dbReference type="GO" id="GO:0005886">
    <property type="term" value="C:plasma membrane"/>
    <property type="evidence" value="ECO:0007669"/>
    <property type="project" value="TreeGrafter"/>
</dbReference>
<evidence type="ECO:0000256" key="8">
    <source>
        <dbReference type="SAM" id="Phobius"/>
    </source>
</evidence>
<sequence>MDTASVSQRLLDSKEDDPALREPESSKYDDDVNNDDDDGIHSDYVKRPMVHVGGVLQEAVDIVSERGTSRVKSTEDSEVLVDEVDVQYSPRHDQRPIEIIVRHNTVVSKPGDRRSFTSSASSLGRSQPYVLRTIMEGKESNELEVADGTLQKQKFRKGHRRAFSVPNANGSRVTLSVTDKDESLRDGLHKRHSVRYRIKPYNREISTDDAMLVDDSAPFLVSVLKIPDNAEENNELEIEINEEEILCSPNDEISKSGPRTVIKKFWEARWKVTNFEFLPEWLQDNEYLRTGHRPPLPSFGSCFKSIFSLHTETGNIWTHMYGCVAFMGVAAWFLTRPSYVVPYQEKIVFAFFFVGAITCMGMSFAFHTLQCHSIKVGRFFSKLDYTGISLLIVGSFIPFLYYAFYCRPLPMFIYSSSICVLGVCAVIVSLWDKFAEPKFRPVRAGVFLAMGLSSIVPVLHLWIIDGLRILLEQASFHWLVLMGVLYITGALLYATRTPERCFPGKCDLWFQSHQLFHMFVIAAAFVHFYGITTMAVKRLEQGSCAEQLLERYGTEHVESSIISQFLGWEE</sequence>
<evidence type="ECO:0000256" key="3">
    <source>
        <dbReference type="ARBA" id="ARBA00022692"/>
    </source>
</evidence>
<feature type="transmembrane region" description="Helical" evidence="8">
    <location>
        <begin position="411"/>
        <end position="431"/>
    </location>
</feature>
<feature type="compositionally biased region" description="Polar residues" evidence="7">
    <location>
        <begin position="1"/>
        <end position="10"/>
    </location>
</feature>
<evidence type="ECO:0000256" key="7">
    <source>
        <dbReference type="SAM" id="MobiDB-lite"/>
    </source>
</evidence>
<feature type="region of interest" description="Disordered" evidence="7">
    <location>
        <begin position="1"/>
        <end position="43"/>
    </location>
</feature>
<dbReference type="AlphaFoldDB" id="A0A0N5AAN0"/>
<feature type="compositionally biased region" description="Basic and acidic residues" evidence="7">
    <location>
        <begin position="11"/>
        <end position="30"/>
    </location>
</feature>
<feature type="transmembrane region" description="Helical" evidence="8">
    <location>
        <begin position="515"/>
        <end position="536"/>
    </location>
</feature>
<comment type="subcellular location">
    <subcellularLocation>
        <location evidence="1">Membrane</location>
        <topology evidence="1">Multi-pass membrane protein</topology>
    </subcellularLocation>
</comment>
<evidence type="ECO:0000313" key="9">
    <source>
        <dbReference type="Proteomes" id="UP000046393"/>
    </source>
</evidence>
<feature type="binding site" evidence="6">
    <location>
        <position position="367"/>
    </location>
    <ligand>
        <name>Zn(2+)</name>
        <dbReference type="ChEBI" id="CHEBI:29105"/>
    </ligand>
</feature>
<dbReference type="GO" id="GO:0038023">
    <property type="term" value="F:signaling receptor activity"/>
    <property type="evidence" value="ECO:0007669"/>
    <property type="project" value="TreeGrafter"/>
</dbReference>
<dbReference type="STRING" id="451379.A0A0N5AAN0"/>
<keyword evidence="5 8" id="KW-0472">Membrane</keyword>
<dbReference type="Pfam" id="PF03006">
    <property type="entry name" value="HlyIII"/>
    <property type="match status" value="1"/>
</dbReference>
<feature type="transmembrane region" description="Helical" evidence="8">
    <location>
        <begin position="316"/>
        <end position="335"/>
    </location>
</feature>
<evidence type="ECO:0000313" key="10">
    <source>
        <dbReference type="WBParaSite" id="SMUV_0000120601-mRNA-1"/>
    </source>
</evidence>
<name>A0A0N5AAN0_9BILA</name>
<dbReference type="WBParaSite" id="SMUV_0000120601-mRNA-1">
    <property type="protein sequence ID" value="SMUV_0000120601-mRNA-1"/>
    <property type="gene ID" value="SMUV_0000120601"/>
</dbReference>
<evidence type="ECO:0000256" key="5">
    <source>
        <dbReference type="ARBA" id="ARBA00023136"/>
    </source>
</evidence>
<keyword evidence="3 8" id="KW-0812">Transmembrane</keyword>
<proteinExistence type="inferred from homology"/>
<dbReference type="PANTHER" id="PTHR20855">
    <property type="entry name" value="ADIPOR/PROGESTIN RECEPTOR-RELATED"/>
    <property type="match status" value="1"/>
</dbReference>